<dbReference type="WBParaSite" id="PS1159_v2.g9310.t1">
    <property type="protein sequence ID" value="PS1159_v2.g9310.t1"/>
    <property type="gene ID" value="PS1159_v2.g9310"/>
</dbReference>
<organism evidence="1 2">
    <name type="scientific">Panagrolaimus sp. PS1159</name>
    <dbReference type="NCBI Taxonomy" id="55785"/>
    <lineage>
        <taxon>Eukaryota</taxon>
        <taxon>Metazoa</taxon>
        <taxon>Ecdysozoa</taxon>
        <taxon>Nematoda</taxon>
        <taxon>Chromadorea</taxon>
        <taxon>Rhabditida</taxon>
        <taxon>Tylenchina</taxon>
        <taxon>Panagrolaimomorpha</taxon>
        <taxon>Panagrolaimoidea</taxon>
        <taxon>Panagrolaimidae</taxon>
        <taxon>Panagrolaimus</taxon>
    </lineage>
</organism>
<evidence type="ECO:0000313" key="1">
    <source>
        <dbReference type="Proteomes" id="UP000887580"/>
    </source>
</evidence>
<sequence length="207" mass="22386">MPFFENCLKNHISCPTPRRAAAATAAQSGKPKQRKPPPQTRQQQQQQQQQHPSPDPKSSEAEASSSSAPPITTARTASTSKAKLSSDSLLTGATAPAPIKRKDATVNRRSVDFSKIVLEAARRASNTTAATTENNRRGTITDLSDIEAAGASAGINFEKIIRDRKSKLHRQPSIEEVAETESTVSIGSAFNLAKQHSLNSPRRRSNY</sequence>
<protein>
    <submittedName>
        <fullName evidence="2">Uncharacterized protein</fullName>
    </submittedName>
</protein>
<reference evidence="2" key="1">
    <citation type="submission" date="2022-11" db="UniProtKB">
        <authorList>
            <consortium name="WormBaseParasite"/>
        </authorList>
    </citation>
    <scope>IDENTIFICATION</scope>
</reference>
<proteinExistence type="predicted"/>
<accession>A0AC35GVQ4</accession>
<name>A0AC35GVQ4_9BILA</name>
<evidence type="ECO:0000313" key="2">
    <source>
        <dbReference type="WBParaSite" id="PS1159_v2.g9310.t1"/>
    </source>
</evidence>
<dbReference type="Proteomes" id="UP000887580">
    <property type="component" value="Unplaced"/>
</dbReference>